<dbReference type="PANTHER" id="PTHR36437">
    <property type="entry name" value="GLYOXALASE/BLEOMYCIN RESISTANCE PROTEIN/DIOXYGENASE"/>
    <property type="match status" value="1"/>
</dbReference>
<dbReference type="Proteomes" id="UP001139347">
    <property type="component" value="Unassembled WGS sequence"/>
</dbReference>
<dbReference type="Pfam" id="PF00903">
    <property type="entry name" value="Glyoxalase"/>
    <property type="match status" value="1"/>
</dbReference>
<dbReference type="SUPFAM" id="SSF54593">
    <property type="entry name" value="Glyoxalase/Bleomycin resistance protein/Dihydroxybiphenyl dioxygenase"/>
    <property type="match status" value="1"/>
</dbReference>
<dbReference type="AlphaFoldDB" id="A0A9X1WK18"/>
<comment type="caution">
    <text evidence="2">The sequence shown here is derived from an EMBL/GenBank/DDBJ whole genome shotgun (WGS) entry which is preliminary data.</text>
</comment>
<evidence type="ECO:0000313" key="2">
    <source>
        <dbReference type="EMBL" id="MCJ8010767.1"/>
    </source>
</evidence>
<dbReference type="InterPro" id="IPR004360">
    <property type="entry name" value="Glyas_Fos-R_dOase_dom"/>
</dbReference>
<dbReference type="PROSITE" id="PS51819">
    <property type="entry name" value="VOC"/>
    <property type="match status" value="1"/>
</dbReference>
<protein>
    <submittedName>
        <fullName evidence="2">VOC family protein</fullName>
    </submittedName>
</protein>
<keyword evidence="3" id="KW-1185">Reference proteome</keyword>
<evidence type="ECO:0000313" key="3">
    <source>
        <dbReference type="Proteomes" id="UP001139347"/>
    </source>
</evidence>
<dbReference type="Gene3D" id="3.10.180.10">
    <property type="entry name" value="2,3-Dihydroxybiphenyl 1,2-Dioxygenase, domain 1"/>
    <property type="match status" value="1"/>
</dbReference>
<accession>A0A9X1WK18</accession>
<feature type="domain" description="VOC" evidence="1">
    <location>
        <begin position="6"/>
        <end position="128"/>
    </location>
</feature>
<dbReference type="PANTHER" id="PTHR36437:SF2">
    <property type="entry name" value="GLYOXALASE_BLEOMYCIN RESISTANCE PROTEIN_DIOXYGENASE"/>
    <property type="match status" value="1"/>
</dbReference>
<name>A0A9X1WK18_9BACL</name>
<dbReference type="RefSeq" id="WP_244719824.1">
    <property type="nucleotide sequence ID" value="NZ_JALIRP010000001.1"/>
</dbReference>
<evidence type="ECO:0000259" key="1">
    <source>
        <dbReference type="PROSITE" id="PS51819"/>
    </source>
</evidence>
<dbReference type="EMBL" id="JALIRP010000001">
    <property type="protein sequence ID" value="MCJ8010767.1"/>
    <property type="molecule type" value="Genomic_DNA"/>
</dbReference>
<dbReference type="InterPro" id="IPR029068">
    <property type="entry name" value="Glyas_Bleomycin-R_OHBP_Dase"/>
</dbReference>
<proteinExistence type="predicted"/>
<dbReference type="InterPro" id="IPR037523">
    <property type="entry name" value="VOC_core"/>
</dbReference>
<sequence length="134" mass="15534">MDRIIGFHCLHLPVSNVEKSVDFFVKQLGFELVRGQEKGKYTNALIKIGNSPTIFLSPVMKVENALKFESVNQKEHAIFEIGTKDIDSLYKQLKEEGVRVTDRYDNPGCGKYFEVYDPDGHMFCVCQDWYNRFE</sequence>
<reference evidence="2" key="1">
    <citation type="submission" date="2022-04" db="EMBL/GenBank/DDBJ databases">
        <title>Paenibacillus mangrovi sp. nov., a novel endophytic bacterium isolated from bark of Kandelia candel.</title>
        <authorList>
            <person name="Tuo L."/>
        </authorList>
    </citation>
    <scope>NUCLEOTIDE SEQUENCE</scope>
    <source>
        <strain evidence="2">KQZ6P-2</strain>
    </source>
</reference>
<organism evidence="2 3">
    <name type="scientific">Paenibacillus mangrovi</name>
    <dbReference type="NCBI Taxonomy" id="2931978"/>
    <lineage>
        <taxon>Bacteria</taxon>
        <taxon>Bacillati</taxon>
        <taxon>Bacillota</taxon>
        <taxon>Bacilli</taxon>
        <taxon>Bacillales</taxon>
        <taxon>Paenibacillaceae</taxon>
        <taxon>Paenibacillus</taxon>
    </lineage>
</organism>
<gene>
    <name evidence="2" type="ORF">MUG84_03285</name>
</gene>